<evidence type="ECO:0000313" key="2">
    <source>
        <dbReference type="EMBL" id="BAF45754.1"/>
    </source>
</evidence>
<dbReference type="EMBL" id="AB291207">
    <property type="protein sequence ID" value="BAF45754.1"/>
    <property type="molecule type" value="Genomic_DNA"/>
</dbReference>
<name>A2Q0N9_9VIRU</name>
<keyword evidence="1" id="KW-0812">Transmembrane</keyword>
<keyword evidence="1" id="KW-0472">Membrane</keyword>
<feature type="transmembrane region" description="Helical" evidence="1">
    <location>
        <begin position="78"/>
        <end position="97"/>
    </location>
</feature>
<dbReference type="GeneID" id="5076414"/>
<feature type="transmembrane region" description="Helical" evidence="1">
    <location>
        <begin position="44"/>
        <end position="66"/>
    </location>
</feature>
<protein>
    <submittedName>
        <fullName evidence="2">E1.4</fullName>
    </submittedName>
</protein>
<reference evidence="2 3" key="1">
    <citation type="journal article" date="2007" name="Virology">
        <title>Shared and species-specific features among ichnovirus genomes.</title>
        <authorList>
            <person name="Tanaka K."/>
            <person name="Lapointe R."/>
            <person name="Barney W.E."/>
            <person name="Makkay A.M."/>
            <person name="Stoltz D."/>
            <person name="Cusson M."/>
            <person name="Webb B.A."/>
        </authorList>
    </citation>
    <scope>NUCLEOTIDE SEQUENCE [LARGE SCALE GENOMIC DNA]</scope>
</reference>
<proteinExistence type="predicted"/>
<dbReference type="Proteomes" id="UP000204242">
    <property type="component" value="Genome"/>
</dbReference>
<evidence type="ECO:0000256" key="1">
    <source>
        <dbReference type="SAM" id="Phobius"/>
    </source>
</evidence>
<sequence length="100" mass="11589">MCTRVYAYWYSNGNSEERHYLCPKLYVCTHYHFGESVWVCTDQILVYIHSFPLITMTGSMYFVQYIAAGVECIMTPTALRHAINSLLFVHGVVFIAIQRP</sequence>
<accession>A2Q0N9</accession>
<dbReference type="RefSeq" id="YP_001031365.1">
    <property type="nucleotide sequence ID" value="NC_009003.1"/>
</dbReference>
<evidence type="ECO:0000313" key="3">
    <source>
        <dbReference type="Proteomes" id="UP000204242"/>
    </source>
</evidence>
<keyword evidence="1" id="KW-1133">Transmembrane helix</keyword>
<dbReference type="KEGG" id="vg:5076414"/>
<organism evidence="2 3">
    <name type="scientific">Ichnoviriform fugitivi</name>
    <dbReference type="NCBI Taxonomy" id="265522"/>
    <lineage>
        <taxon>Viruses</taxon>
        <taxon>Viruses incertae sedis</taxon>
        <taxon>Polydnaviriformidae</taxon>
        <taxon>Ichnoviriform</taxon>
    </lineage>
</organism>